<comment type="function">
    <text evidence="2">Catalyzes the interconversion of 2-phosphoglycerate and 3-phosphoglycerate.</text>
</comment>
<dbReference type="Pfam" id="PF01676">
    <property type="entry name" value="Metalloenzyme"/>
    <property type="match status" value="1"/>
</dbReference>
<dbReference type="Gene3D" id="3.40.720.10">
    <property type="entry name" value="Alkaline Phosphatase, subunit A"/>
    <property type="match status" value="1"/>
</dbReference>
<comment type="catalytic activity">
    <reaction evidence="1">
        <text>(2R)-2-phosphoglycerate = (2R)-3-phosphoglycerate</text>
        <dbReference type="Rhea" id="RHEA:15901"/>
        <dbReference type="ChEBI" id="CHEBI:58272"/>
        <dbReference type="ChEBI" id="CHEBI:58289"/>
        <dbReference type="EC" id="5.4.2.12"/>
    </reaction>
</comment>
<dbReference type="NCBIfam" id="TIGR00306">
    <property type="entry name" value="apgM"/>
    <property type="match status" value="1"/>
</dbReference>
<dbReference type="PIRSF" id="PIRSF006392">
    <property type="entry name" value="IPGAM_arch"/>
    <property type="match status" value="1"/>
</dbReference>
<organism evidence="8 9">
    <name type="scientific">Parabacteroides absconsus</name>
    <dbReference type="NCBI Taxonomy" id="2951805"/>
    <lineage>
        <taxon>Bacteria</taxon>
        <taxon>Pseudomonadati</taxon>
        <taxon>Bacteroidota</taxon>
        <taxon>Bacteroidia</taxon>
        <taxon>Bacteroidales</taxon>
        <taxon>Tannerellaceae</taxon>
        <taxon>Parabacteroides</taxon>
    </lineage>
</organism>
<dbReference type="EMBL" id="CP146284">
    <property type="protein sequence ID" value="WWV67724.1"/>
    <property type="molecule type" value="Genomic_DNA"/>
</dbReference>
<evidence type="ECO:0000313" key="8">
    <source>
        <dbReference type="EMBL" id="WWV67724.1"/>
    </source>
</evidence>
<name>A0ABZ2ISN9_9BACT</name>
<evidence type="ECO:0000256" key="5">
    <source>
        <dbReference type="ARBA" id="ARBA00023152"/>
    </source>
</evidence>
<dbReference type="PANTHER" id="PTHR31209:SF4">
    <property type="entry name" value="2,3-BISPHOSPHOGLYCERATE-INDEPENDENT PHOSPHOGLYCERATE MUTASE"/>
    <property type="match status" value="1"/>
</dbReference>
<sequence>MKTLIILGDGMADEPIDELGGKTPLQYADTPFMDALARLGTTGRLKTVADGFHPGSEVANMAVLGYDLPTVYEGRGVLEAASMGVDLKPDELAMRCNLVCIEGDLLKNHSAGHIRTEEADLLIRSLNRALGSDRIRFYTGVSYRHLLVVKGGDKRLVCIPPHDIPLHPFRPNMVRAEVPEAEETAALLNQLIMQSQEVLKDHPVNLRRIQEGHDAANSIWPWSPGVRPAMQTLKSMYGIQKSSVISAVDLIRGIGVYAGMKVIHVEGATGLYDTNYEGKADAALEALKTDDLVYLHVEASDEAGHEGDVRLKIQTIEDLDHRIVGPIFQALQTWKEPVAIAVLPDHPTPCSIRTHTNVPVPFLIYRPGDEPDPVMTFDEFSVENGKYGLLEKDEFIRQLIKSEK</sequence>
<comment type="similarity">
    <text evidence="4">Belongs to the BPG-independent phosphoglycerate mutase family. A-PGAM subfamily.</text>
</comment>
<gene>
    <name evidence="8" type="ORF">NEE14_007160</name>
</gene>
<dbReference type="InterPro" id="IPR042253">
    <property type="entry name" value="Pglycerate_mutase_ApgM_sf"/>
</dbReference>
<dbReference type="InterPro" id="IPR004456">
    <property type="entry name" value="Pglycerate_mutase_ApgM"/>
</dbReference>
<evidence type="ECO:0000256" key="2">
    <source>
        <dbReference type="ARBA" id="ARBA00002315"/>
    </source>
</evidence>
<dbReference type="InterPro" id="IPR023665">
    <property type="entry name" value="ApgAM_prokaryotes"/>
</dbReference>
<evidence type="ECO:0000256" key="4">
    <source>
        <dbReference type="ARBA" id="ARBA00005524"/>
    </source>
</evidence>
<evidence type="ECO:0000313" key="9">
    <source>
        <dbReference type="Proteomes" id="UP001320603"/>
    </source>
</evidence>
<proteinExistence type="inferred from homology"/>
<dbReference type="EC" id="5.4.2.12" evidence="8"/>
<reference evidence="8 9" key="1">
    <citation type="submission" date="2024-02" db="EMBL/GenBank/DDBJ databases">
        <title>Whole genome sequencing of Parabacteroides sp. AD58.</title>
        <authorList>
            <person name="Chaplin A.V."/>
            <person name="Pikina A.P."/>
            <person name="Sokolova S.R."/>
            <person name="Korostin D.O."/>
            <person name="Efimov B.A."/>
        </authorList>
    </citation>
    <scope>NUCLEOTIDE SEQUENCE [LARGE SCALE GENOMIC DNA]</scope>
    <source>
        <strain evidence="8 9">AD58</strain>
    </source>
</reference>
<dbReference type="InterPro" id="IPR017850">
    <property type="entry name" value="Alkaline_phosphatase_core_sf"/>
</dbReference>
<keyword evidence="5" id="KW-0324">Glycolysis</keyword>
<dbReference type="Proteomes" id="UP001320603">
    <property type="component" value="Chromosome"/>
</dbReference>
<evidence type="ECO:0000259" key="7">
    <source>
        <dbReference type="Pfam" id="PF01676"/>
    </source>
</evidence>
<dbReference type="PANTHER" id="PTHR31209">
    <property type="entry name" value="COFACTOR-INDEPENDENT PHOSPHOGLYCERATE MUTASE"/>
    <property type="match status" value="1"/>
</dbReference>
<feature type="domain" description="Metalloenzyme" evidence="7">
    <location>
        <begin position="1"/>
        <end position="386"/>
    </location>
</feature>
<dbReference type="NCBIfam" id="TIGR02535">
    <property type="entry name" value="hyp_Hser_kinase"/>
    <property type="match status" value="1"/>
</dbReference>
<accession>A0ABZ2ISN9</accession>
<comment type="pathway">
    <text evidence="3">Carbohydrate degradation.</text>
</comment>
<evidence type="ECO:0000256" key="6">
    <source>
        <dbReference type="ARBA" id="ARBA00023235"/>
    </source>
</evidence>
<keyword evidence="9" id="KW-1185">Reference proteome</keyword>
<dbReference type="InterPro" id="IPR006124">
    <property type="entry name" value="Metalloenzyme"/>
</dbReference>
<protein>
    <submittedName>
        <fullName evidence="8">Cofactor-independent phosphoglycerate mutase</fullName>
        <ecNumber evidence="8">5.4.2.12</ecNumber>
    </submittedName>
</protein>
<keyword evidence="6 8" id="KW-0413">Isomerase</keyword>
<evidence type="ECO:0000256" key="3">
    <source>
        <dbReference type="ARBA" id="ARBA00004921"/>
    </source>
</evidence>
<dbReference type="NCBIfam" id="NF003242">
    <property type="entry name" value="PRK04200.1"/>
    <property type="match status" value="1"/>
</dbReference>
<dbReference type="SUPFAM" id="SSF53649">
    <property type="entry name" value="Alkaline phosphatase-like"/>
    <property type="match status" value="1"/>
</dbReference>
<dbReference type="RefSeq" id="WP_251967977.1">
    <property type="nucleotide sequence ID" value="NZ_CP146284.1"/>
</dbReference>
<evidence type="ECO:0000256" key="1">
    <source>
        <dbReference type="ARBA" id="ARBA00000370"/>
    </source>
</evidence>
<dbReference type="GO" id="GO:0004619">
    <property type="term" value="F:phosphoglycerate mutase activity"/>
    <property type="evidence" value="ECO:0007669"/>
    <property type="project" value="UniProtKB-EC"/>
</dbReference>
<dbReference type="Gene3D" id="3.30.70.2130">
    <property type="entry name" value="Metalloenzyme domain"/>
    <property type="match status" value="1"/>
</dbReference>
<dbReference type="CDD" id="cd16011">
    <property type="entry name" value="iPGM_like"/>
    <property type="match status" value="1"/>
</dbReference>
<dbReference type="Pfam" id="PF10143">
    <property type="entry name" value="PhosphMutase"/>
    <property type="match status" value="1"/>
</dbReference>